<reference evidence="2" key="1">
    <citation type="submission" date="2019-08" db="EMBL/GenBank/DDBJ databases">
        <authorList>
            <person name="Kucharzyk K."/>
            <person name="Murdoch R.W."/>
            <person name="Higgins S."/>
            <person name="Loffler F."/>
        </authorList>
    </citation>
    <scope>NUCLEOTIDE SEQUENCE</scope>
</reference>
<feature type="compositionally biased region" description="Polar residues" evidence="1">
    <location>
        <begin position="62"/>
        <end position="72"/>
    </location>
</feature>
<evidence type="ECO:0000313" key="2">
    <source>
        <dbReference type="EMBL" id="MPN39254.1"/>
    </source>
</evidence>
<sequence length="128" mass="13179">MRVADGLQPAAMLALAPAEGDGGAPVRSSRRQGQCGFEAPEHGLGAGEQAFQIRGFGHGGRYTSQQTENSSETHAKNPNGRHFNFGAPGCVFEHPTDAGTGAARLPPLSDVRCLPGRATPSGCHACAV</sequence>
<name>A0A645HSX5_9ZZZZ</name>
<organism evidence="2">
    <name type="scientific">bioreactor metagenome</name>
    <dbReference type="NCBI Taxonomy" id="1076179"/>
    <lineage>
        <taxon>unclassified sequences</taxon>
        <taxon>metagenomes</taxon>
        <taxon>ecological metagenomes</taxon>
    </lineage>
</organism>
<dbReference type="EMBL" id="VSSQ01094958">
    <property type="protein sequence ID" value="MPN39254.1"/>
    <property type="molecule type" value="Genomic_DNA"/>
</dbReference>
<proteinExistence type="predicted"/>
<comment type="caution">
    <text evidence="2">The sequence shown here is derived from an EMBL/GenBank/DDBJ whole genome shotgun (WGS) entry which is preliminary data.</text>
</comment>
<accession>A0A645HSX5</accession>
<gene>
    <name evidence="2" type="ORF">SDC9_186782</name>
</gene>
<protein>
    <submittedName>
        <fullName evidence="2">Uncharacterized protein</fullName>
    </submittedName>
</protein>
<evidence type="ECO:0000256" key="1">
    <source>
        <dbReference type="SAM" id="MobiDB-lite"/>
    </source>
</evidence>
<dbReference type="AlphaFoldDB" id="A0A645HSX5"/>
<feature type="region of interest" description="Disordered" evidence="1">
    <location>
        <begin position="16"/>
        <end position="88"/>
    </location>
</feature>